<name>A0A345ULK0_9BACT</name>
<dbReference type="InterPro" id="IPR035571">
    <property type="entry name" value="UPF0234-like_C"/>
</dbReference>
<dbReference type="PANTHER" id="PTHR30476">
    <property type="entry name" value="UPF0234 PROTEIN YAJQ"/>
    <property type="match status" value="1"/>
</dbReference>
<evidence type="ECO:0000256" key="3">
    <source>
        <dbReference type="HAMAP-Rule" id="MF_00632"/>
    </source>
</evidence>
<comment type="function">
    <text evidence="3">Nucleotide-binding protein.</text>
</comment>
<evidence type="ECO:0000256" key="2">
    <source>
        <dbReference type="ARBA" id="ARBA00093450"/>
    </source>
</evidence>
<gene>
    <name evidence="4" type="ORF">CYPRO_2103</name>
</gene>
<dbReference type="Gene3D" id="3.30.70.860">
    <property type="match status" value="1"/>
</dbReference>
<dbReference type="NCBIfam" id="NF003819">
    <property type="entry name" value="PRK05412.1"/>
    <property type="match status" value="1"/>
</dbReference>
<sequence length="163" mass="18753">MPSFDAVNEIDLQEVDNAINNTMKEIRTRYDFRDSKAEVSFNRKTKLITVDVEDNMKLKAVREMLVSNFIKRKLSPKSMEFKDEEGTSHGGIRQMVVLREGIDKENAKKIVKRVKDSKIKVQAAIHDGKVRVTGKKIDDLQEVMNLIRSADLELPIQFNNMKS</sequence>
<evidence type="ECO:0000256" key="1">
    <source>
        <dbReference type="ARBA" id="ARBA00022741"/>
    </source>
</evidence>
<dbReference type="RefSeq" id="WP_114984550.1">
    <property type="nucleotide sequence ID" value="NZ_CP027806.1"/>
</dbReference>
<dbReference type="AlphaFoldDB" id="A0A345ULK0"/>
<dbReference type="InterPro" id="IPR007551">
    <property type="entry name" value="YajQ/Smlt4090-like"/>
</dbReference>
<keyword evidence="1 3" id="KW-0547">Nucleotide-binding</keyword>
<organism evidence="4 5">
    <name type="scientific">Cyclonatronum proteinivorum</name>
    <dbReference type="NCBI Taxonomy" id="1457365"/>
    <lineage>
        <taxon>Bacteria</taxon>
        <taxon>Pseudomonadati</taxon>
        <taxon>Balneolota</taxon>
        <taxon>Balneolia</taxon>
        <taxon>Balneolales</taxon>
        <taxon>Cyclonatronaceae</taxon>
        <taxon>Cyclonatronum</taxon>
    </lineage>
</organism>
<dbReference type="Pfam" id="PF04461">
    <property type="entry name" value="YajQ"/>
    <property type="match status" value="1"/>
</dbReference>
<keyword evidence="5" id="KW-1185">Reference proteome</keyword>
<dbReference type="HAMAP" id="MF_00632">
    <property type="entry name" value="UPF0234"/>
    <property type="match status" value="1"/>
</dbReference>
<dbReference type="EMBL" id="CP027806">
    <property type="protein sequence ID" value="AXJ01352.1"/>
    <property type="molecule type" value="Genomic_DNA"/>
</dbReference>
<dbReference type="Gene3D" id="3.30.70.990">
    <property type="entry name" value="YajQ-like, domain 2"/>
    <property type="match status" value="1"/>
</dbReference>
<dbReference type="Proteomes" id="UP000254808">
    <property type="component" value="Chromosome"/>
</dbReference>
<comment type="similarity">
    <text evidence="2 3">Belongs to the YajQ family.</text>
</comment>
<dbReference type="GO" id="GO:0005829">
    <property type="term" value="C:cytosol"/>
    <property type="evidence" value="ECO:0007669"/>
    <property type="project" value="TreeGrafter"/>
</dbReference>
<dbReference type="SUPFAM" id="SSF89963">
    <property type="entry name" value="YajQ-like"/>
    <property type="match status" value="2"/>
</dbReference>
<dbReference type="InterPro" id="IPR035570">
    <property type="entry name" value="UPF0234_N"/>
</dbReference>
<accession>A0A345ULK0</accession>
<protein>
    <recommendedName>
        <fullName evidence="3">Nucleotide-binding protein CYPRO_2103</fullName>
    </recommendedName>
</protein>
<dbReference type="GO" id="GO:0000166">
    <property type="term" value="F:nucleotide binding"/>
    <property type="evidence" value="ECO:0007669"/>
    <property type="project" value="UniProtKB-UniRule"/>
</dbReference>
<reference evidence="4 5" key="1">
    <citation type="submission" date="2018-03" db="EMBL/GenBank/DDBJ databases">
        <title>Phenotypic and genomic properties of Cyclonatronum proteinivorum gen. nov., sp. nov., a haloalkaliphilic bacteroidete from soda lakes possessing Na+-translocating rhodopsin.</title>
        <authorList>
            <person name="Toshchakov S.V."/>
            <person name="Korzhenkov A."/>
            <person name="Samarov N.I."/>
            <person name="Kublanov I.V."/>
            <person name="Muntyan M.S."/>
            <person name="Sorokin D.Y."/>
        </authorList>
    </citation>
    <scope>NUCLEOTIDE SEQUENCE [LARGE SCALE GENOMIC DNA]</scope>
    <source>
        <strain evidence="4 5">Omega</strain>
    </source>
</reference>
<dbReference type="CDD" id="cd11740">
    <property type="entry name" value="YajQ_like"/>
    <property type="match status" value="1"/>
</dbReference>
<dbReference type="KEGG" id="cprv:CYPRO_2103"/>
<dbReference type="OrthoDB" id="9801447at2"/>
<proteinExistence type="inferred from homology"/>
<dbReference type="PANTHER" id="PTHR30476:SF0">
    <property type="entry name" value="UPF0234 PROTEIN YAJQ"/>
    <property type="match status" value="1"/>
</dbReference>
<evidence type="ECO:0000313" key="4">
    <source>
        <dbReference type="EMBL" id="AXJ01352.1"/>
    </source>
</evidence>
<evidence type="ECO:0000313" key="5">
    <source>
        <dbReference type="Proteomes" id="UP000254808"/>
    </source>
</evidence>
<dbReference type="InterPro" id="IPR036183">
    <property type="entry name" value="YajQ-like_sf"/>
</dbReference>